<evidence type="ECO:0000313" key="8">
    <source>
        <dbReference type="EMBL" id="CAB4192271.1"/>
    </source>
</evidence>
<reference evidence="6" key="1">
    <citation type="submission" date="2020-05" db="EMBL/GenBank/DDBJ databases">
        <authorList>
            <person name="Chiriac C."/>
            <person name="Salcher M."/>
            <person name="Ghai R."/>
            <person name="Kavagutti S V."/>
        </authorList>
    </citation>
    <scope>NUCLEOTIDE SEQUENCE</scope>
</reference>
<dbReference type="Gene3D" id="3.40.50.2000">
    <property type="entry name" value="Glycogen Phosphorylase B"/>
    <property type="match status" value="2"/>
</dbReference>
<evidence type="ECO:0000313" key="10">
    <source>
        <dbReference type="EMBL" id="CAB4219892.1"/>
    </source>
</evidence>
<dbReference type="SUPFAM" id="SSF53756">
    <property type="entry name" value="UDP-Glycosyltransferase/glycogen phosphorylase"/>
    <property type="match status" value="1"/>
</dbReference>
<feature type="domain" description="Glycosyl transferase family 1" evidence="1">
    <location>
        <begin position="185"/>
        <end position="335"/>
    </location>
</feature>
<organism evidence="6">
    <name type="scientific">uncultured Caudovirales phage</name>
    <dbReference type="NCBI Taxonomy" id="2100421"/>
    <lineage>
        <taxon>Viruses</taxon>
        <taxon>Duplodnaviria</taxon>
        <taxon>Heunggongvirae</taxon>
        <taxon>Uroviricota</taxon>
        <taxon>Caudoviricetes</taxon>
        <taxon>Peduoviridae</taxon>
        <taxon>Maltschvirus</taxon>
        <taxon>Maltschvirus maltsch</taxon>
    </lineage>
</organism>
<evidence type="ECO:0000313" key="4">
    <source>
        <dbReference type="EMBL" id="CAB4174447.1"/>
    </source>
</evidence>
<evidence type="ECO:0000313" key="9">
    <source>
        <dbReference type="EMBL" id="CAB4217722.1"/>
    </source>
</evidence>
<dbReference type="EMBL" id="LR796811">
    <property type="protein sequence ID" value="CAB4167589.1"/>
    <property type="molecule type" value="Genomic_DNA"/>
</dbReference>
<evidence type="ECO:0000313" key="7">
    <source>
        <dbReference type="EMBL" id="CAB4189700.1"/>
    </source>
</evidence>
<dbReference type="EMBL" id="LR796496">
    <property type="protein sequence ID" value="CAB4148338.1"/>
    <property type="molecule type" value="Genomic_DNA"/>
</dbReference>
<protein>
    <submittedName>
        <fullName evidence="6">Glycosyl transferase, family 1</fullName>
    </submittedName>
</protein>
<dbReference type="EMBL" id="LR797088">
    <property type="protein sequence ID" value="CAB4186226.1"/>
    <property type="molecule type" value="Genomic_DNA"/>
</dbReference>
<dbReference type="EMBL" id="LR797456">
    <property type="protein sequence ID" value="CAB4217722.1"/>
    <property type="molecule type" value="Genomic_DNA"/>
</dbReference>
<evidence type="ECO:0000313" key="2">
    <source>
        <dbReference type="EMBL" id="CAB4148338.1"/>
    </source>
</evidence>
<sequence length="664" mass="75803">MRFHVLGIPHTATNKEFVACAYTQKALKFCKMMTERGHDVIHYGHEFSEVEGEHVTVLSNKDYEIAYGDFDYHKKFFKYDLEDYAYTTFFANAIREVGKRKQINDFILPFWGHGTRAICDAHPDLIVVEPGIGYPSGQWARFRIYESYTMRAHSMGIEPVAQCIEDWYYTVIPNYFDVNDFEYKNELQKENYFLYLGRIYEGKGVDIALEVTQKLGKKLILAGQGSLKEMGIPNDRYPLAEEIGYADSEKRKMHMANAQALIIASKYAEPFGGVQIEAMLSGTPVISPDWGAFAEYNINGYTGYRCRTFADFIEAGERISLGEISSKNCRKWGENFSLEKVGEMYDKYFHDVLQVFVGKGWYSMAPFVDKRTGEQLNRLDQKSFILPDVHPLSATPSPRSDPNPTFEFMSAKSDDNISVYEDARITFAGDPVPPLVSSKSAVRVELVANVADIVKNREKMAESTSITEVYPSDHDHDLGWEKSWWGKCTNTIEEDVKQFTYAAKMGLDIHKKYGHIILPTWANRIVDIGGGPSSMLLKCPTLVEGLVVDPIKYPDWTLERYRSVNINVDVAYGEDFSGTGWDEVWIYNCLQHTKDPEKIIYNALKAAPMLRIFEWVNTPATPGHPQTLVASELNKWIGNKGYVENFNDHDTTFYGPAYYGVFRR</sequence>
<dbReference type="EMBL" id="LR797192">
    <property type="protein sequence ID" value="CAB4192271.1"/>
    <property type="molecule type" value="Genomic_DNA"/>
</dbReference>
<evidence type="ECO:0000313" key="3">
    <source>
        <dbReference type="EMBL" id="CAB4167589.1"/>
    </source>
</evidence>
<dbReference type="EMBL" id="LR796991">
    <property type="protein sequence ID" value="CAB4180454.1"/>
    <property type="molecule type" value="Genomic_DNA"/>
</dbReference>
<dbReference type="PANTHER" id="PTHR12526">
    <property type="entry name" value="GLYCOSYLTRANSFERASE"/>
    <property type="match status" value="1"/>
</dbReference>
<keyword evidence="6" id="KW-0808">Transferase</keyword>
<dbReference type="EMBL" id="LR797496">
    <property type="protein sequence ID" value="CAB4219892.1"/>
    <property type="molecule type" value="Genomic_DNA"/>
</dbReference>
<dbReference type="EMBL" id="LR796910">
    <property type="protein sequence ID" value="CAB4174447.1"/>
    <property type="molecule type" value="Genomic_DNA"/>
</dbReference>
<dbReference type="InterPro" id="IPR001296">
    <property type="entry name" value="Glyco_trans_1"/>
</dbReference>
<dbReference type="Pfam" id="PF00534">
    <property type="entry name" value="Glycos_transf_1"/>
    <property type="match status" value="1"/>
</dbReference>
<evidence type="ECO:0000313" key="11">
    <source>
        <dbReference type="EMBL" id="CAB5231243.1"/>
    </source>
</evidence>
<accession>A0A6J5QUJ2</accession>
<proteinExistence type="predicted"/>
<name>A0A6J5QUJ2_9CAUD</name>
<dbReference type="EMBL" id="LR798432">
    <property type="protein sequence ID" value="CAB5231243.1"/>
    <property type="molecule type" value="Genomic_DNA"/>
</dbReference>
<gene>
    <name evidence="5" type="ORF">UFOVP1036_31</name>
    <name evidence="6" type="ORF">UFOVP1132_36</name>
    <name evidence="7" type="ORF">UFOVP1190_11</name>
    <name evidence="8" type="ORF">UFOVP1248_15</name>
    <name evidence="9" type="ORF">UFOVP1493_72</name>
    <name evidence="11" type="ORF">UFOVP1584_42</name>
    <name evidence="10" type="ORF">UFOVP1635_23</name>
    <name evidence="2" type="ORF">UFOVP521_66</name>
    <name evidence="3" type="ORF">UFOVP856_38</name>
    <name evidence="4" type="ORF">UFOVP967_50</name>
</gene>
<evidence type="ECO:0000313" key="6">
    <source>
        <dbReference type="EMBL" id="CAB4186226.1"/>
    </source>
</evidence>
<dbReference type="GO" id="GO:0016757">
    <property type="term" value="F:glycosyltransferase activity"/>
    <property type="evidence" value="ECO:0007669"/>
    <property type="project" value="InterPro"/>
</dbReference>
<evidence type="ECO:0000259" key="1">
    <source>
        <dbReference type="Pfam" id="PF00534"/>
    </source>
</evidence>
<evidence type="ECO:0000313" key="5">
    <source>
        <dbReference type="EMBL" id="CAB4180454.1"/>
    </source>
</evidence>
<dbReference type="EMBL" id="LR797145">
    <property type="protein sequence ID" value="CAB4189700.1"/>
    <property type="molecule type" value="Genomic_DNA"/>
</dbReference>